<evidence type="ECO:0000313" key="3">
    <source>
        <dbReference type="Proteomes" id="UP001172457"/>
    </source>
</evidence>
<feature type="region of interest" description="Disordered" evidence="1">
    <location>
        <begin position="1"/>
        <end position="46"/>
    </location>
</feature>
<sequence>MSGCVGRREDSSDRDIENRAMRSTGVDFTGEGRGHGRGARDELGGSRGEIGIESRFYCLKGTSRKGKRKIPYEAPWWQFSQEVSSETETADRSIRTGSEHTNLIYFKAFSGLESAVDEVGEVLYEILPGFSNVKGKK</sequence>
<comment type="caution">
    <text evidence="2">The sequence shown here is derived from an EMBL/GenBank/DDBJ whole genome shotgun (WGS) entry which is preliminary data.</text>
</comment>
<name>A0AA38WJX9_9ASTR</name>
<feature type="compositionally biased region" description="Basic and acidic residues" evidence="1">
    <location>
        <begin position="30"/>
        <end position="44"/>
    </location>
</feature>
<protein>
    <submittedName>
        <fullName evidence="2">Uncharacterized protein</fullName>
    </submittedName>
</protein>
<gene>
    <name evidence="2" type="ORF">OSB04_009694</name>
</gene>
<feature type="compositionally biased region" description="Basic and acidic residues" evidence="1">
    <location>
        <begin position="1"/>
        <end position="20"/>
    </location>
</feature>
<evidence type="ECO:0000313" key="2">
    <source>
        <dbReference type="EMBL" id="KAJ9555080.1"/>
    </source>
</evidence>
<dbReference type="Proteomes" id="UP001172457">
    <property type="component" value="Chromosome 3"/>
</dbReference>
<organism evidence="2 3">
    <name type="scientific">Centaurea solstitialis</name>
    <name type="common">yellow star-thistle</name>
    <dbReference type="NCBI Taxonomy" id="347529"/>
    <lineage>
        <taxon>Eukaryota</taxon>
        <taxon>Viridiplantae</taxon>
        <taxon>Streptophyta</taxon>
        <taxon>Embryophyta</taxon>
        <taxon>Tracheophyta</taxon>
        <taxon>Spermatophyta</taxon>
        <taxon>Magnoliopsida</taxon>
        <taxon>eudicotyledons</taxon>
        <taxon>Gunneridae</taxon>
        <taxon>Pentapetalae</taxon>
        <taxon>asterids</taxon>
        <taxon>campanulids</taxon>
        <taxon>Asterales</taxon>
        <taxon>Asteraceae</taxon>
        <taxon>Carduoideae</taxon>
        <taxon>Cardueae</taxon>
        <taxon>Centaureinae</taxon>
        <taxon>Centaurea</taxon>
    </lineage>
</organism>
<keyword evidence="3" id="KW-1185">Reference proteome</keyword>
<reference evidence="2" key="1">
    <citation type="submission" date="2023-03" db="EMBL/GenBank/DDBJ databases">
        <title>Chromosome-scale reference genome and RAD-based genetic map of yellow starthistle (Centaurea solstitialis) reveal putative structural variation and QTLs associated with invader traits.</title>
        <authorList>
            <person name="Reatini B."/>
            <person name="Cang F.A."/>
            <person name="Jiang Q."/>
            <person name="Mckibben M.T.W."/>
            <person name="Barker M.S."/>
            <person name="Rieseberg L.H."/>
            <person name="Dlugosch K.M."/>
        </authorList>
    </citation>
    <scope>NUCLEOTIDE SEQUENCE</scope>
    <source>
        <strain evidence="2">CAN-66</strain>
        <tissue evidence="2">Leaf</tissue>
    </source>
</reference>
<proteinExistence type="predicted"/>
<evidence type="ECO:0000256" key="1">
    <source>
        <dbReference type="SAM" id="MobiDB-lite"/>
    </source>
</evidence>
<accession>A0AA38WJX9</accession>
<dbReference type="EMBL" id="JARYMX010000003">
    <property type="protein sequence ID" value="KAJ9555080.1"/>
    <property type="molecule type" value="Genomic_DNA"/>
</dbReference>
<dbReference type="AlphaFoldDB" id="A0AA38WJX9"/>